<dbReference type="PIRSF" id="PIRSF039096">
    <property type="entry name" value="p16-ARC"/>
    <property type="match status" value="1"/>
</dbReference>
<evidence type="ECO:0000313" key="8">
    <source>
        <dbReference type="Proteomes" id="UP001056384"/>
    </source>
</evidence>
<comment type="similarity">
    <text evidence="2 5">Belongs to the ARPC5 family.</text>
</comment>
<evidence type="ECO:0000256" key="6">
    <source>
        <dbReference type="SAM" id="MobiDB-lite"/>
    </source>
</evidence>
<dbReference type="PANTHER" id="PTHR12644">
    <property type="entry name" value="ARP2/3 COMPLEX 16 KD SUBUNIT P16-ARC"/>
    <property type="match status" value="1"/>
</dbReference>
<comment type="function">
    <text evidence="5">Functions as component of the Arp2/3 complex which is involved in regulation of actin polymerization and together with an activating nucleation-promoting factor (NPF) mediates the formation of branched actin networks. Arp2/3 complex plays a critical role in the control of cell morphogenesis via the modulation of cell polarity development.</text>
</comment>
<proteinExistence type="inferred from homology"/>
<dbReference type="GO" id="GO:0030833">
    <property type="term" value="P:regulation of actin filament polymerization"/>
    <property type="evidence" value="ECO:0007669"/>
    <property type="project" value="InterPro"/>
</dbReference>
<dbReference type="Proteomes" id="UP001056384">
    <property type="component" value="Chromosome 7"/>
</dbReference>
<dbReference type="AlphaFoldDB" id="A0A9Q9B3R7"/>
<keyword evidence="8" id="KW-1185">Reference proteome</keyword>
<organism evidence="7 8">
    <name type="scientific">Septoria linicola</name>
    <dbReference type="NCBI Taxonomy" id="215465"/>
    <lineage>
        <taxon>Eukaryota</taxon>
        <taxon>Fungi</taxon>
        <taxon>Dikarya</taxon>
        <taxon>Ascomycota</taxon>
        <taxon>Pezizomycotina</taxon>
        <taxon>Dothideomycetes</taxon>
        <taxon>Dothideomycetidae</taxon>
        <taxon>Mycosphaerellales</taxon>
        <taxon>Mycosphaerellaceae</taxon>
        <taxon>Septoria</taxon>
    </lineage>
</organism>
<dbReference type="Gene3D" id="1.25.40.190">
    <property type="entry name" value="Actin-related protein 2/3 complex subunit 5"/>
    <property type="match status" value="1"/>
</dbReference>
<name>A0A9Q9B3R7_9PEZI</name>
<dbReference type="GO" id="GO:0005885">
    <property type="term" value="C:Arp2/3 protein complex"/>
    <property type="evidence" value="ECO:0007669"/>
    <property type="project" value="InterPro"/>
</dbReference>
<feature type="compositionally biased region" description="Polar residues" evidence="6">
    <location>
        <begin position="135"/>
        <end position="156"/>
    </location>
</feature>
<evidence type="ECO:0000256" key="2">
    <source>
        <dbReference type="ARBA" id="ARBA00006084"/>
    </source>
</evidence>
<dbReference type="OrthoDB" id="429520at2759"/>
<evidence type="ECO:0000256" key="4">
    <source>
        <dbReference type="ARBA" id="ARBA00023212"/>
    </source>
</evidence>
<evidence type="ECO:0000313" key="7">
    <source>
        <dbReference type="EMBL" id="USW55766.1"/>
    </source>
</evidence>
<gene>
    <name evidence="7" type="ORF">Slin15195_G090850</name>
</gene>
<evidence type="ECO:0000256" key="5">
    <source>
        <dbReference type="RuleBase" id="RU004301"/>
    </source>
</evidence>
<evidence type="ECO:0000256" key="3">
    <source>
        <dbReference type="ARBA" id="ARBA00022490"/>
    </source>
</evidence>
<dbReference type="Pfam" id="PF04699">
    <property type="entry name" value="P16-Arc"/>
    <property type="match status" value="1"/>
</dbReference>
<dbReference type="GO" id="GO:0034314">
    <property type="term" value="P:Arp2/3 complex-mediated actin nucleation"/>
    <property type="evidence" value="ECO:0007669"/>
    <property type="project" value="InterPro"/>
</dbReference>
<sequence length="203" mass="21500">MSIAGARSNIDINWRTIDIDALDPESSSNFDLTTLTPAIVPTSSAEVQTLAGQIRQLLRGGDSEGALRGALENAPYGADDAGKSIHLATVTEILQSIRQAEITPICQRINQSEGGSEVLDTLMKYLYKGMAKDAPSSTGRSGTPQQNVTPQATGFSQVGGRSFGQAQEGGGQAMSVLLSWHEKLIELVGPGSIVRVMSDRRTV</sequence>
<dbReference type="InterPro" id="IPR036743">
    <property type="entry name" value="ARPC5_sf"/>
</dbReference>
<comment type="subcellular location">
    <subcellularLocation>
        <location evidence="1">Cytoplasm</location>
        <location evidence="1">Cytoskeleton</location>
    </subcellularLocation>
</comment>
<keyword evidence="4 5" id="KW-0206">Cytoskeleton</keyword>
<accession>A0A9Q9B3R7</accession>
<feature type="region of interest" description="Disordered" evidence="6">
    <location>
        <begin position="133"/>
        <end position="166"/>
    </location>
</feature>
<reference evidence="7" key="1">
    <citation type="submission" date="2022-06" db="EMBL/GenBank/DDBJ databases">
        <title>Complete genome sequences of two strains of the flax pathogen Septoria linicola.</title>
        <authorList>
            <person name="Lapalu N."/>
            <person name="Simon A."/>
            <person name="Demenou B."/>
            <person name="Paumier D."/>
            <person name="Guillot M.-P."/>
            <person name="Gout L."/>
            <person name="Valade R."/>
        </authorList>
    </citation>
    <scope>NUCLEOTIDE SEQUENCE</scope>
    <source>
        <strain evidence="7">SE15195</strain>
    </source>
</reference>
<dbReference type="InterPro" id="IPR006789">
    <property type="entry name" value="ARPC5"/>
</dbReference>
<keyword evidence="3" id="KW-0963">Cytoplasm</keyword>
<protein>
    <recommendedName>
        <fullName evidence="5">Actin-related protein 2/3 complex subunit 5</fullName>
    </recommendedName>
</protein>
<evidence type="ECO:0000256" key="1">
    <source>
        <dbReference type="ARBA" id="ARBA00004245"/>
    </source>
</evidence>
<dbReference type="SUPFAM" id="SSF69103">
    <property type="entry name" value="Arp2/3 complex 16 kDa subunit ARPC5"/>
    <property type="match status" value="1"/>
</dbReference>
<dbReference type="EMBL" id="CP099424">
    <property type="protein sequence ID" value="USW55766.1"/>
    <property type="molecule type" value="Genomic_DNA"/>
</dbReference>